<evidence type="ECO:0000313" key="2">
    <source>
        <dbReference type="EMBL" id="RPE79961.1"/>
    </source>
</evidence>
<gene>
    <name evidence="2" type="ORF">EDC50_1791</name>
</gene>
<evidence type="ECO:0000256" key="1">
    <source>
        <dbReference type="SAM" id="Phobius"/>
    </source>
</evidence>
<proteinExistence type="predicted"/>
<feature type="transmembrane region" description="Helical" evidence="1">
    <location>
        <begin position="61"/>
        <end position="81"/>
    </location>
</feature>
<keyword evidence="1" id="KW-0812">Transmembrane</keyword>
<keyword evidence="1" id="KW-0472">Membrane</keyword>
<reference evidence="2 3" key="1">
    <citation type="submission" date="2018-11" db="EMBL/GenBank/DDBJ databases">
        <title>Genomic Encyclopedia of Type Strains, Phase IV (KMG-IV): sequencing the most valuable type-strain genomes for metagenomic binning, comparative biology and taxonomic classification.</title>
        <authorList>
            <person name="Goeker M."/>
        </authorList>
    </citation>
    <scope>NUCLEOTIDE SEQUENCE [LARGE SCALE GENOMIC DNA]</scope>
    <source>
        <strain evidence="2 3">DSM 25623</strain>
    </source>
</reference>
<dbReference type="RefSeq" id="WP_199742095.1">
    <property type="nucleotide sequence ID" value="NZ_RKQN01000002.1"/>
</dbReference>
<name>A0A3N4VL20_9GAMM</name>
<keyword evidence="3" id="KW-1185">Reference proteome</keyword>
<dbReference type="Proteomes" id="UP000269708">
    <property type="component" value="Unassembled WGS sequence"/>
</dbReference>
<evidence type="ECO:0000313" key="3">
    <source>
        <dbReference type="Proteomes" id="UP000269708"/>
    </source>
</evidence>
<dbReference type="Gene3D" id="1.20.1280.290">
    <property type="match status" value="1"/>
</dbReference>
<comment type="caution">
    <text evidence="2">The sequence shown here is derived from an EMBL/GenBank/DDBJ whole genome shotgun (WGS) entry which is preliminary data.</text>
</comment>
<keyword evidence="1" id="KW-1133">Transmembrane helix</keyword>
<evidence type="ECO:0008006" key="4">
    <source>
        <dbReference type="Google" id="ProtNLM"/>
    </source>
</evidence>
<dbReference type="AlphaFoldDB" id="A0A3N4VL20"/>
<organism evidence="2 3">
    <name type="scientific">Vulcaniibacterium tengchongense</name>
    <dbReference type="NCBI Taxonomy" id="1273429"/>
    <lineage>
        <taxon>Bacteria</taxon>
        <taxon>Pseudomonadati</taxon>
        <taxon>Pseudomonadota</taxon>
        <taxon>Gammaproteobacteria</taxon>
        <taxon>Lysobacterales</taxon>
        <taxon>Lysobacteraceae</taxon>
        <taxon>Vulcaniibacterium</taxon>
    </lineage>
</organism>
<protein>
    <recommendedName>
        <fullName evidence="4">PQ loop repeat protein</fullName>
    </recommendedName>
</protein>
<accession>A0A3N4VL20</accession>
<dbReference type="EMBL" id="RKQN01000002">
    <property type="protein sequence ID" value="RPE79961.1"/>
    <property type="molecule type" value="Genomic_DNA"/>
</dbReference>
<sequence>MQMPDLIGWLSSAILIATLSRQTWRQWREPDPRGVSYWLFLGQIAASTGFVVYSWMLRNWVFIVTNSLILLTAVAGQLVLWRARRQCR</sequence>
<feature type="transmembrane region" description="Helical" evidence="1">
    <location>
        <begin position="36"/>
        <end position="55"/>
    </location>
</feature>